<name>A0ABQ4A4C8_9ACTN</name>
<accession>A0ABQ4A4C8</accession>
<sequence>MKTIEVSDEAHARLTFAADIAKISLSEAVDRAVGVPTDPPVPTAAEPEHAEGDEIAIVVTYRGHEVSGYLDLRTENVRLTAAPKAELIRTYKSPSQAAVATVRALNPGRQHPETNGWRFFYGKDGQLIDRHRRHP</sequence>
<dbReference type="RefSeq" id="WP_203842623.1">
    <property type="nucleotide sequence ID" value="NZ_BAAATV010000027.1"/>
</dbReference>
<evidence type="ECO:0000313" key="1">
    <source>
        <dbReference type="EMBL" id="GIE25684.1"/>
    </source>
</evidence>
<dbReference type="EMBL" id="BOMN01000126">
    <property type="protein sequence ID" value="GIE25684.1"/>
    <property type="molecule type" value="Genomic_DNA"/>
</dbReference>
<evidence type="ECO:0000313" key="2">
    <source>
        <dbReference type="Proteomes" id="UP000603200"/>
    </source>
</evidence>
<keyword evidence="2" id="KW-1185">Reference proteome</keyword>
<reference evidence="1 2" key="1">
    <citation type="submission" date="2021-01" db="EMBL/GenBank/DDBJ databases">
        <title>Whole genome shotgun sequence of Actinoplanes humidus NBRC 14915.</title>
        <authorList>
            <person name="Komaki H."/>
            <person name="Tamura T."/>
        </authorList>
    </citation>
    <scope>NUCLEOTIDE SEQUENCE [LARGE SCALE GENOMIC DNA]</scope>
    <source>
        <strain evidence="1 2">NBRC 14915</strain>
    </source>
</reference>
<proteinExistence type="predicted"/>
<organism evidence="1 2">
    <name type="scientific">Winogradskya humida</name>
    <dbReference type="NCBI Taxonomy" id="113566"/>
    <lineage>
        <taxon>Bacteria</taxon>
        <taxon>Bacillati</taxon>
        <taxon>Actinomycetota</taxon>
        <taxon>Actinomycetes</taxon>
        <taxon>Micromonosporales</taxon>
        <taxon>Micromonosporaceae</taxon>
        <taxon>Winogradskya</taxon>
    </lineage>
</organism>
<dbReference type="Proteomes" id="UP000603200">
    <property type="component" value="Unassembled WGS sequence"/>
</dbReference>
<protein>
    <submittedName>
        <fullName evidence="1">Uncharacterized protein</fullName>
    </submittedName>
</protein>
<comment type="caution">
    <text evidence="1">The sequence shown here is derived from an EMBL/GenBank/DDBJ whole genome shotgun (WGS) entry which is preliminary data.</text>
</comment>
<gene>
    <name evidence="1" type="ORF">Ahu01nite_087860</name>
</gene>